<gene>
    <name evidence="1" type="ORF">BV25DRAFT_962862</name>
</gene>
<sequence>MSPTPTPIKPSFASLISRGTPSASGEATGRLVWQTTVCLVVAALFFVAIISSLFIVSRKRSQAGRSQHAIAATAMSEADRDVLSHKHLRPYSSSGSAPQTARPWFSFWLRRSASAATPRTSRSCPENGRVGPSHSLAPHLRPRELPQNVRPCVHRDTTLRIPANPLSAAYTPHSYASTLHCSRSSLTLV</sequence>
<evidence type="ECO:0000313" key="2">
    <source>
        <dbReference type="Proteomes" id="UP000814140"/>
    </source>
</evidence>
<protein>
    <submittedName>
        <fullName evidence="1">Uncharacterized protein</fullName>
    </submittedName>
</protein>
<name>A0ACB8SXL7_9AGAM</name>
<keyword evidence="2" id="KW-1185">Reference proteome</keyword>
<organism evidence="1 2">
    <name type="scientific">Artomyces pyxidatus</name>
    <dbReference type="NCBI Taxonomy" id="48021"/>
    <lineage>
        <taxon>Eukaryota</taxon>
        <taxon>Fungi</taxon>
        <taxon>Dikarya</taxon>
        <taxon>Basidiomycota</taxon>
        <taxon>Agaricomycotina</taxon>
        <taxon>Agaricomycetes</taxon>
        <taxon>Russulales</taxon>
        <taxon>Auriscalpiaceae</taxon>
        <taxon>Artomyces</taxon>
    </lineage>
</organism>
<comment type="caution">
    <text evidence="1">The sequence shown here is derived from an EMBL/GenBank/DDBJ whole genome shotgun (WGS) entry which is preliminary data.</text>
</comment>
<proteinExistence type="predicted"/>
<reference evidence="1" key="1">
    <citation type="submission" date="2021-03" db="EMBL/GenBank/DDBJ databases">
        <authorList>
            <consortium name="DOE Joint Genome Institute"/>
            <person name="Ahrendt S."/>
            <person name="Looney B.P."/>
            <person name="Miyauchi S."/>
            <person name="Morin E."/>
            <person name="Drula E."/>
            <person name="Courty P.E."/>
            <person name="Chicoki N."/>
            <person name="Fauchery L."/>
            <person name="Kohler A."/>
            <person name="Kuo A."/>
            <person name="Labutti K."/>
            <person name="Pangilinan J."/>
            <person name="Lipzen A."/>
            <person name="Riley R."/>
            <person name="Andreopoulos W."/>
            <person name="He G."/>
            <person name="Johnson J."/>
            <person name="Barry K.W."/>
            <person name="Grigoriev I.V."/>
            <person name="Nagy L."/>
            <person name="Hibbett D."/>
            <person name="Henrissat B."/>
            <person name="Matheny P.B."/>
            <person name="Labbe J."/>
            <person name="Martin F."/>
        </authorList>
    </citation>
    <scope>NUCLEOTIDE SEQUENCE</scope>
    <source>
        <strain evidence="1">HHB10654</strain>
    </source>
</reference>
<dbReference type="Proteomes" id="UP000814140">
    <property type="component" value="Unassembled WGS sequence"/>
</dbReference>
<dbReference type="EMBL" id="MU277219">
    <property type="protein sequence ID" value="KAI0060441.1"/>
    <property type="molecule type" value="Genomic_DNA"/>
</dbReference>
<evidence type="ECO:0000313" key="1">
    <source>
        <dbReference type="EMBL" id="KAI0060441.1"/>
    </source>
</evidence>
<accession>A0ACB8SXL7</accession>
<reference evidence="1" key="2">
    <citation type="journal article" date="2022" name="New Phytol.">
        <title>Evolutionary transition to the ectomycorrhizal habit in the genomes of a hyperdiverse lineage of mushroom-forming fungi.</title>
        <authorList>
            <person name="Looney B."/>
            <person name="Miyauchi S."/>
            <person name="Morin E."/>
            <person name="Drula E."/>
            <person name="Courty P.E."/>
            <person name="Kohler A."/>
            <person name="Kuo A."/>
            <person name="LaButti K."/>
            <person name="Pangilinan J."/>
            <person name="Lipzen A."/>
            <person name="Riley R."/>
            <person name="Andreopoulos W."/>
            <person name="He G."/>
            <person name="Johnson J."/>
            <person name="Nolan M."/>
            <person name="Tritt A."/>
            <person name="Barry K.W."/>
            <person name="Grigoriev I.V."/>
            <person name="Nagy L.G."/>
            <person name="Hibbett D."/>
            <person name="Henrissat B."/>
            <person name="Matheny P.B."/>
            <person name="Labbe J."/>
            <person name="Martin F.M."/>
        </authorList>
    </citation>
    <scope>NUCLEOTIDE SEQUENCE</scope>
    <source>
        <strain evidence="1">HHB10654</strain>
    </source>
</reference>